<feature type="compositionally biased region" description="Polar residues" evidence="7">
    <location>
        <begin position="541"/>
        <end position="550"/>
    </location>
</feature>
<dbReference type="Pfam" id="PF00795">
    <property type="entry name" value="CN_hydrolase"/>
    <property type="match status" value="1"/>
</dbReference>
<evidence type="ECO:0000256" key="4">
    <source>
        <dbReference type="ARBA" id="ARBA00023054"/>
    </source>
</evidence>
<evidence type="ECO:0000256" key="1">
    <source>
        <dbReference type="ARBA" id="ARBA00004604"/>
    </source>
</evidence>
<feature type="region of interest" description="Disordered" evidence="7">
    <location>
        <begin position="476"/>
        <end position="550"/>
    </location>
</feature>
<feature type="compositionally biased region" description="Acidic residues" evidence="7">
    <location>
        <begin position="924"/>
        <end position="965"/>
    </location>
</feature>
<evidence type="ECO:0000256" key="7">
    <source>
        <dbReference type="SAM" id="MobiDB-lite"/>
    </source>
</evidence>
<keyword evidence="10" id="KW-1185">Reference proteome</keyword>
<dbReference type="GO" id="GO:0005730">
    <property type="term" value="C:nucleolus"/>
    <property type="evidence" value="ECO:0007669"/>
    <property type="project" value="UniProtKB-SubCell"/>
</dbReference>
<dbReference type="PANTHER" id="PTHR13028">
    <property type="entry name" value="RRNA PROCESSING PROTEIN EBNA1-BINDING PROTEIN-RELATED"/>
    <property type="match status" value="1"/>
</dbReference>
<feature type="compositionally biased region" description="Polar residues" evidence="7">
    <location>
        <begin position="597"/>
        <end position="614"/>
    </location>
</feature>
<feature type="compositionally biased region" description="Basic and acidic residues" evidence="7">
    <location>
        <begin position="500"/>
        <end position="515"/>
    </location>
</feature>
<feature type="compositionally biased region" description="Acidic residues" evidence="7">
    <location>
        <begin position="903"/>
        <end position="917"/>
    </location>
</feature>
<dbReference type="PANTHER" id="PTHR13028:SF0">
    <property type="entry name" value="RRNA-PROCESSING PROTEIN EBP2-RELATED"/>
    <property type="match status" value="1"/>
</dbReference>
<feature type="region of interest" description="Disordered" evidence="7">
    <location>
        <begin position="1167"/>
        <end position="1250"/>
    </location>
</feature>
<dbReference type="EMBL" id="JAYKXP010000048">
    <property type="protein sequence ID" value="KAK7037248.1"/>
    <property type="molecule type" value="Genomic_DNA"/>
</dbReference>
<protein>
    <submittedName>
        <fullName evidence="9">rRNA-processing protein EBP2</fullName>
    </submittedName>
</protein>
<dbReference type="Proteomes" id="UP001383192">
    <property type="component" value="Unassembled WGS sequence"/>
</dbReference>
<comment type="similarity">
    <text evidence="2">Belongs to the EBP2 family.</text>
</comment>
<feature type="region of interest" description="Disordered" evidence="7">
    <location>
        <begin position="565"/>
        <end position="699"/>
    </location>
</feature>
<feature type="compositionally biased region" description="Basic residues" evidence="7">
    <location>
        <begin position="1238"/>
        <end position="1250"/>
    </location>
</feature>
<organism evidence="9 10">
    <name type="scientific">Paramarasmius palmivorus</name>
    <dbReference type="NCBI Taxonomy" id="297713"/>
    <lineage>
        <taxon>Eukaryota</taxon>
        <taxon>Fungi</taxon>
        <taxon>Dikarya</taxon>
        <taxon>Basidiomycota</taxon>
        <taxon>Agaricomycotina</taxon>
        <taxon>Agaricomycetes</taxon>
        <taxon>Agaricomycetidae</taxon>
        <taxon>Agaricales</taxon>
        <taxon>Marasmiineae</taxon>
        <taxon>Marasmiaceae</taxon>
        <taxon>Paramarasmius</taxon>
    </lineage>
</organism>
<evidence type="ECO:0000259" key="8">
    <source>
        <dbReference type="PROSITE" id="PS50263"/>
    </source>
</evidence>
<sequence>MSTKIGHVQANISRARELCKKIEPRSVDLLCFPEMIFSGYVFENAKAISPHLESPRTGPTSQFCSEIAKQLNCYVIAGYPERLEDDELLKAATSVSTSEPVTDLGQGVTELVGANSAVVCGPEGEWVGGYRKSNLFETDMPWAKAGTGFATFDLPSPLHRVSLGICMDLNVQPPAQWVNVEEGPYELASHALSKEANVLVLLNAWLDSGREPEQESDWHTLNYWAARLRPLWAHSEEVSESVSDDELPDVAPADRHEDGRETIVVVCNRTGEENGKRFAGSSAIYSMRIGAGRPKLLDAMGRTEEGYHVTISAVHHSNLAILKLRFERFDRVLNLDPTSFCSFFDVLSMSRPISSQRPSVTPELSPEQVSASSTMKFTDKLKQSFSEEYRRPGTLKERRLWLRENRNNSCTHCTRKKLRCEPNPDYARCETCKSHKAVGGCSRVAEERKSRVMRKLEIDEATFEILLQATFGGKAEEKNTVEDEAPTVKANAGKIKAKQKRETVTAETKEVERPLAKKPLNTKQMSHTKPISDTHEDAASVTESQSTSSTKRYVPFVEVPTLVRKKTKSISSSTTKTVRARKGEANDSTDRECQSGEKPSTTLKERVTQSSTTRSARRDGENSDTEPVEPTPGVPATRNRPVVIEDESDMSGRGDGQERDNTQEPPQEEHSQSEDEIEEIEAPAVASTVPNTRYPRPRGNESMFLRLHCVKRSLEIGMRSLSRRGYLWNTLKDSVEEIDDLATLELDRIMNQRVGQTSVGTNRAQANRRARQHDSEQSEEEQGHSQSKRRKLAGPSRSERHRESSGSLELKMAPPSTTKVPKGNIPAKKGKKEKKAKAIEPAGQPVTVPSPDEESEQDIGEDDEDSDSDNGGVDEEGMERLMKALGDDGLDEFDQAQLNLALGDEEEWEDEDEDEGENEAHGSDDDEEEEDENMEVGEGEALSDESEEEVEEEDEEAALVALDDEDAGSVDADAVPQQKLELDNEVALARIKESIQLDPSIPWTETLVLSYPHTIDVDVNDDLNRELAFYKQALHGAQEARKLAAQHKFPFSRPSDYFAEMVKSDAHMERIRQRLLDESAGIKKAEEKRKEREGKKFGKQVQIEKLKEREKSKKEMEERLKGLKRSEFLFQAFVGVHLRFGAERKDILDNGGEDDAFDIAVEDAISDKRPAKRSRPEGGKKLSRQVRDKKFGFGGTGRRAKQNTKASTDDFDFGSRKGAGGSGKGKGGKGGKTGGSKRPGKSKRMAGRSR</sequence>
<feature type="domain" description="CN hydrolase" evidence="8">
    <location>
        <begin position="1"/>
        <end position="313"/>
    </location>
</feature>
<dbReference type="GO" id="GO:0000981">
    <property type="term" value="F:DNA-binding transcription factor activity, RNA polymerase II-specific"/>
    <property type="evidence" value="ECO:0007669"/>
    <property type="project" value="InterPro"/>
</dbReference>
<evidence type="ECO:0000256" key="5">
    <source>
        <dbReference type="ARBA" id="ARBA00023242"/>
    </source>
</evidence>
<dbReference type="AlphaFoldDB" id="A0AAW0CEM6"/>
<feature type="compositionally biased region" description="Basic and acidic residues" evidence="7">
    <location>
        <begin position="581"/>
        <end position="595"/>
    </location>
</feature>
<feature type="region of interest" description="Disordered" evidence="7">
    <location>
        <begin position="755"/>
        <end position="965"/>
    </location>
</feature>
<evidence type="ECO:0000256" key="6">
    <source>
        <dbReference type="SAM" id="Coils"/>
    </source>
</evidence>
<dbReference type="GO" id="GO:0008270">
    <property type="term" value="F:zinc ion binding"/>
    <property type="evidence" value="ECO:0007669"/>
    <property type="project" value="InterPro"/>
</dbReference>
<name>A0AAW0CEM6_9AGAR</name>
<proteinExistence type="inferred from homology"/>
<keyword evidence="3" id="KW-0690">Ribosome biogenesis</keyword>
<evidence type="ECO:0000256" key="3">
    <source>
        <dbReference type="ARBA" id="ARBA00022517"/>
    </source>
</evidence>
<dbReference type="InterPro" id="IPR001138">
    <property type="entry name" value="Zn2Cys6_DnaBD"/>
</dbReference>
<feature type="compositionally biased region" description="Basic and acidic residues" evidence="7">
    <location>
        <begin position="650"/>
        <end position="673"/>
    </location>
</feature>
<feature type="compositionally biased region" description="Gly residues" evidence="7">
    <location>
        <begin position="1217"/>
        <end position="1234"/>
    </location>
</feature>
<dbReference type="GO" id="GO:0034399">
    <property type="term" value="C:nuclear periphery"/>
    <property type="evidence" value="ECO:0007669"/>
    <property type="project" value="TreeGrafter"/>
</dbReference>
<dbReference type="SUPFAM" id="SSF56317">
    <property type="entry name" value="Carbon-nitrogen hydrolase"/>
    <property type="match status" value="1"/>
</dbReference>
<evidence type="ECO:0000256" key="2">
    <source>
        <dbReference type="ARBA" id="ARBA00007336"/>
    </source>
</evidence>
<feature type="compositionally biased region" description="Basic and acidic residues" evidence="7">
    <location>
        <begin position="1167"/>
        <end position="1191"/>
    </location>
</feature>
<evidence type="ECO:0000313" key="10">
    <source>
        <dbReference type="Proteomes" id="UP001383192"/>
    </source>
</evidence>
<keyword evidence="4 6" id="KW-0175">Coiled coil</keyword>
<dbReference type="GO" id="GO:0042273">
    <property type="term" value="P:ribosomal large subunit biogenesis"/>
    <property type="evidence" value="ECO:0007669"/>
    <property type="project" value="TreeGrafter"/>
</dbReference>
<dbReference type="InterPro" id="IPR036526">
    <property type="entry name" value="C-N_Hydrolase_sf"/>
</dbReference>
<reference evidence="9 10" key="1">
    <citation type="submission" date="2024-01" db="EMBL/GenBank/DDBJ databases">
        <title>A draft genome for a cacao thread blight-causing isolate of Paramarasmius palmivorus.</title>
        <authorList>
            <person name="Baruah I.K."/>
            <person name="Bukari Y."/>
            <person name="Amoako-Attah I."/>
            <person name="Meinhardt L.W."/>
            <person name="Bailey B.A."/>
            <person name="Cohen S.P."/>
        </authorList>
    </citation>
    <scope>NUCLEOTIDE SEQUENCE [LARGE SCALE GENOMIC DNA]</scope>
    <source>
        <strain evidence="9 10">GH-12</strain>
    </source>
</reference>
<dbReference type="InterPro" id="IPR003010">
    <property type="entry name" value="C-N_Hydrolase"/>
</dbReference>
<accession>A0AAW0CEM6</accession>
<dbReference type="Gene3D" id="3.60.110.10">
    <property type="entry name" value="Carbon-nitrogen hydrolase"/>
    <property type="match status" value="1"/>
</dbReference>
<dbReference type="InterPro" id="IPR008610">
    <property type="entry name" value="Ebp2"/>
</dbReference>
<comment type="subcellular location">
    <subcellularLocation>
        <location evidence="1">Nucleus</location>
        <location evidence="1">Nucleolus</location>
    </subcellularLocation>
</comment>
<dbReference type="PROSITE" id="PS50263">
    <property type="entry name" value="CN_HYDROLASE"/>
    <property type="match status" value="1"/>
</dbReference>
<dbReference type="PROSITE" id="PS00463">
    <property type="entry name" value="ZN2_CY6_FUNGAL_1"/>
    <property type="match status" value="1"/>
</dbReference>
<feature type="coiled-coil region" evidence="6">
    <location>
        <begin position="1068"/>
        <end position="1126"/>
    </location>
</feature>
<comment type="caution">
    <text evidence="9">The sequence shown here is derived from an EMBL/GenBank/DDBJ whole genome shotgun (WGS) entry which is preliminary data.</text>
</comment>
<keyword evidence="5" id="KW-0539">Nucleus</keyword>
<dbReference type="Pfam" id="PF05890">
    <property type="entry name" value="Ebp2"/>
    <property type="match status" value="1"/>
</dbReference>
<feature type="compositionally biased region" description="Acidic residues" evidence="7">
    <location>
        <begin position="851"/>
        <end position="877"/>
    </location>
</feature>
<dbReference type="GO" id="GO:0030687">
    <property type="term" value="C:preribosome, large subunit precursor"/>
    <property type="evidence" value="ECO:0007669"/>
    <property type="project" value="TreeGrafter"/>
</dbReference>
<gene>
    <name evidence="9" type="primary">ebp2_1</name>
    <name evidence="9" type="ORF">VNI00_011239</name>
</gene>
<evidence type="ECO:0000313" key="9">
    <source>
        <dbReference type="EMBL" id="KAK7037248.1"/>
    </source>
</evidence>
<dbReference type="GO" id="GO:0006364">
    <property type="term" value="P:rRNA processing"/>
    <property type="evidence" value="ECO:0007669"/>
    <property type="project" value="TreeGrafter"/>
</dbReference>